<evidence type="ECO:0000256" key="2">
    <source>
        <dbReference type="SAM" id="Phobius"/>
    </source>
</evidence>
<feature type="region of interest" description="Disordered" evidence="1">
    <location>
        <begin position="27"/>
        <end position="51"/>
    </location>
</feature>
<dbReference type="EMBL" id="CAJNDS010000347">
    <property type="protein sequence ID" value="CAE7195803.1"/>
    <property type="molecule type" value="Genomic_DNA"/>
</dbReference>
<sequence>MQLSMECCVGATQEEHEEQGAAISAIKTLSATADEPKQTPPDETAPEPQQTEVKATMNTALAKVQGGLGQISQHVSEKTSRIGGLSQISQHVSEKTAQIKQQASQKISSGRFGRFTAWFKSLFWEETEADVSEMLAEVEEAAKTLKLDVEEPDEGEEPRDPWKTMTAGDLERLQRVKGVDEKCKARLDEATDPESFFASLKTVLLNKEEGETEIASLRCVAFECMPQWDAPIDVTWGKGLLLLTKFPDTKRQCLHLAMQEDMAKFEGSEEGSLAAVGVYHEKAIGTAEASVGKFSAKGSYTATRGFKYYTIQLDVETHVAGISTEMSDVMRLRCRFAGGGRWNASKQGVCCGGCTRRCLKCILCLLYCLCCWWCKCCRCCKLRCRDCCRRSTVTTSTAESNEWKGSMEQRDRFTAVLSQVSQEKRDTSYTFSGRENEGQEICDFSMDQMHTLSIVYHLPAQRPQIFTAWIDPSQGVKHGVSFANKIRTNPDRAAQTSAIQGPSIQSAWAPSWLSAWKARFLFPNKSSAGQSNSSFRAFQQVDKQRQLLTRRQKVWIALLILGIVAIGVIIYTQNQNPY</sequence>
<name>A0A812J0U5_9DINO</name>
<accession>A0A812J0U5</accession>
<evidence type="ECO:0000313" key="4">
    <source>
        <dbReference type="Proteomes" id="UP000604046"/>
    </source>
</evidence>
<evidence type="ECO:0000313" key="3">
    <source>
        <dbReference type="EMBL" id="CAE7195803.1"/>
    </source>
</evidence>
<evidence type="ECO:0000256" key="1">
    <source>
        <dbReference type="SAM" id="MobiDB-lite"/>
    </source>
</evidence>
<keyword evidence="2" id="KW-0472">Membrane</keyword>
<dbReference type="OrthoDB" id="16262at2759"/>
<dbReference type="AlphaFoldDB" id="A0A812J0U5"/>
<organism evidence="3 4">
    <name type="scientific">Symbiodinium natans</name>
    <dbReference type="NCBI Taxonomy" id="878477"/>
    <lineage>
        <taxon>Eukaryota</taxon>
        <taxon>Sar</taxon>
        <taxon>Alveolata</taxon>
        <taxon>Dinophyceae</taxon>
        <taxon>Suessiales</taxon>
        <taxon>Symbiodiniaceae</taxon>
        <taxon>Symbiodinium</taxon>
    </lineage>
</organism>
<reference evidence="3" key="1">
    <citation type="submission" date="2021-02" db="EMBL/GenBank/DDBJ databases">
        <authorList>
            <person name="Dougan E. K."/>
            <person name="Rhodes N."/>
            <person name="Thang M."/>
            <person name="Chan C."/>
        </authorList>
    </citation>
    <scope>NUCLEOTIDE SEQUENCE</scope>
</reference>
<keyword evidence="4" id="KW-1185">Reference proteome</keyword>
<dbReference type="Proteomes" id="UP000604046">
    <property type="component" value="Unassembled WGS sequence"/>
</dbReference>
<keyword evidence="2" id="KW-0812">Transmembrane</keyword>
<proteinExistence type="predicted"/>
<protein>
    <submittedName>
        <fullName evidence="3">ACSBG2 protein</fullName>
    </submittedName>
</protein>
<keyword evidence="2" id="KW-1133">Transmembrane helix</keyword>
<feature type="transmembrane region" description="Helical" evidence="2">
    <location>
        <begin position="554"/>
        <end position="572"/>
    </location>
</feature>
<comment type="caution">
    <text evidence="3">The sequence shown here is derived from an EMBL/GenBank/DDBJ whole genome shotgun (WGS) entry which is preliminary data.</text>
</comment>
<gene>
    <name evidence="3" type="primary">ACSBG2</name>
    <name evidence="3" type="ORF">SNAT2548_LOCUS5452</name>
</gene>